<keyword evidence="1" id="KW-0436">Ligase</keyword>
<sequence length="445" mass="49688">MNNMLNEINRFREQYPEVREVDLISVDLPGKFFGKRYGISDLEKLAAGKGKMPAAMHLMCSKGFPVPARGYGFNDGDPDAAINLIPGTLKYVGWESQPRAQVMVSFTDVEGQDLFWEPRHVLKRVVKSLQDDGYHPVVAFELEFYLFDLQASNNGNPKPPSGTLSSREDGIAVLSLERLSDYGDLLSEIIQRCEEQGVITGPVSAELGPGQYEINLHHNADVLDAADQCVLFKRIVRGVALKQGVRASFMAKPYLDQSGNGFHFHTSIYDQQGSNLLSQEDDRKLLHMVSGLLELMPASMAFLAPNFNSYRRLKPGNNTPLTPNWGYENRSVAVRIPLSDADNRRIEHRVAGADANPYLAMAVVLAGAHFGLDQQQQPPEPVQEICLEADGVPTDLRAALLLTENSEPLMHYLGEEFVRVFCAQRKGELDAFENAIQSREYDWYL</sequence>
<dbReference type="SMART" id="SM01230">
    <property type="entry name" value="Gln-synt_C"/>
    <property type="match status" value="1"/>
</dbReference>
<dbReference type="GO" id="GO:0006542">
    <property type="term" value="P:glutamine biosynthetic process"/>
    <property type="evidence" value="ECO:0007669"/>
    <property type="project" value="TreeGrafter"/>
</dbReference>
<dbReference type="PROSITE" id="PS51987">
    <property type="entry name" value="GS_CATALYTIC"/>
    <property type="match status" value="1"/>
</dbReference>
<dbReference type="SUPFAM" id="SSF55931">
    <property type="entry name" value="Glutamine synthetase/guanido kinase"/>
    <property type="match status" value="1"/>
</dbReference>
<dbReference type="PANTHER" id="PTHR43785:SF12">
    <property type="entry name" value="TYPE-1 GLUTAMINE SYNTHETASE 2"/>
    <property type="match status" value="1"/>
</dbReference>
<dbReference type="EMBL" id="RQXV01000001">
    <property type="protein sequence ID" value="RRD01262.1"/>
    <property type="molecule type" value="Genomic_DNA"/>
</dbReference>
<gene>
    <name evidence="5" type="ORF">EHS89_01485</name>
</gene>
<dbReference type="AlphaFoldDB" id="A0A3P1SVM9"/>
<dbReference type="Gene3D" id="3.30.590.10">
    <property type="entry name" value="Glutamine synthetase/guanido kinase, catalytic domain"/>
    <property type="match status" value="1"/>
</dbReference>
<reference evidence="5 6" key="1">
    <citation type="submission" date="2018-11" db="EMBL/GenBank/DDBJ databases">
        <title>The draft genome sequence of Amphritea balenae JAMM 1525T.</title>
        <authorList>
            <person name="Fang Z."/>
            <person name="Zhang Y."/>
            <person name="Han X."/>
        </authorList>
    </citation>
    <scope>NUCLEOTIDE SEQUENCE [LARGE SCALE GENOMIC DNA]</scope>
    <source>
        <strain evidence="5 6">JAMM 1525</strain>
    </source>
</reference>
<keyword evidence="6" id="KW-1185">Reference proteome</keyword>
<organism evidence="5 6">
    <name type="scientific">Amphritea balenae</name>
    <dbReference type="NCBI Taxonomy" id="452629"/>
    <lineage>
        <taxon>Bacteria</taxon>
        <taxon>Pseudomonadati</taxon>
        <taxon>Pseudomonadota</taxon>
        <taxon>Gammaproteobacteria</taxon>
        <taxon>Oceanospirillales</taxon>
        <taxon>Oceanospirillaceae</taxon>
        <taxon>Amphritea</taxon>
    </lineage>
</organism>
<evidence type="ECO:0000256" key="2">
    <source>
        <dbReference type="PROSITE-ProRule" id="PRU01331"/>
    </source>
</evidence>
<dbReference type="InterPro" id="IPR014746">
    <property type="entry name" value="Gln_synth/guanido_kin_cat_dom"/>
</dbReference>
<name>A0A3P1SVM9_9GAMM</name>
<evidence type="ECO:0000313" key="6">
    <source>
        <dbReference type="Proteomes" id="UP000267535"/>
    </source>
</evidence>
<evidence type="ECO:0000259" key="4">
    <source>
        <dbReference type="PROSITE" id="PS51987"/>
    </source>
</evidence>
<dbReference type="OrthoDB" id="9789509at2"/>
<comment type="similarity">
    <text evidence="2 3">Belongs to the glutamine synthetase family.</text>
</comment>
<dbReference type="InterPro" id="IPR008146">
    <property type="entry name" value="Gln_synth_cat_dom"/>
</dbReference>
<dbReference type="Proteomes" id="UP000267535">
    <property type="component" value="Unassembled WGS sequence"/>
</dbReference>
<dbReference type="PANTHER" id="PTHR43785">
    <property type="entry name" value="GAMMA-GLUTAMYLPUTRESCINE SYNTHETASE"/>
    <property type="match status" value="1"/>
</dbReference>
<proteinExistence type="inferred from homology"/>
<dbReference type="GO" id="GO:0006598">
    <property type="term" value="P:polyamine catabolic process"/>
    <property type="evidence" value="ECO:0007669"/>
    <property type="project" value="TreeGrafter"/>
</dbReference>
<dbReference type="Pfam" id="PF00120">
    <property type="entry name" value="Gln-synt_C"/>
    <property type="match status" value="1"/>
</dbReference>
<protein>
    <submittedName>
        <fullName evidence="5">Glutamine synthetase</fullName>
    </submittedName>
</protein>
<accession>A0A3P1SVM9</accession>
<comment type="caution">
    <text evidence="5">The sequence shown here is derived from an EMBL/GenBank/DDBJ whole genome shotgun (WGS) entry which is preliminary data.</text>
</comment>
<evidence type="ECO:0000256" key="1">
    <source>
        <dbReference type="ARBA" id="ARBA00022598"/>
    </source>
</evidence>
<feature type="domain" description="GS catalytic" evidence="4">
    <location>
        <begin position="118"/>
        <end position="445"/>
    </location>
</feature>
<evidence type="ECO:0000313" key="5">
    <source>
        <dbReference type="EMBL" id="RRD01262.1"/>
    </source>
</evidence>
<dbReference type="GO" id="GO:0004356">
    <property type="term" value="F:glutamine synthetase activity"/>
    <property type="evidence" value="ECO:0007669"/>
    <property type="project" value="InterPro"/>
</dbReference>
<evidence type="ECO:0000256" key="3">
    <source>
        <dbReference type="RuleBase" id="RU000384"/>
    </source>
</evidence>